<dbReference type="RefSeq" id="WP_069988764.1">
    <property type="nucleotide sequence ID" value="NZ_JACOQK010000001.1"/>
</dbReference>
<gene>
    <name evidence="1" type="ORF">H8Z77_03410</name>
</gene>
<dbReference type="InterPro" id="IPR037914">
    <property type="entry name" value="SpoVT-AbrB_sf"/>
</dbReference>
<dbReference type="Proteomes" id="UP000649151">
    <property type="component" value="Unassembled WGS sequence"/>
</dbReference>
<reference evidence="1 2" key="1">
    <citation type="submission" date="2020-08" db="EMBL/GenBank/DDBJ databases">
        <title>Genome public.</title>
        <authorList>
            <person name="Liu C."/>
            <person name="Sun Q."/>
        </authorList>
    </citation>
    <scope>NUCLEOTIDE SEQUENCE [LARGE SCALE GENOMIC DNA]</scope>
    <source>
        <strain evidence="1 2">NSJ-27</strain>
    </source>
</reference>
<accession>A0ABR7IPL3</accession>
<sequence length="87" mass="9952">MSIRKSTGIVRNLDKVGRIVLPKELRKSFCIADGETDIDIWMENDEIILAPIPKQCKICKAEDDLHEINGSLLCRNCIQTIQKFHMP</sequence>
<dbReference type="Gene3D" id="2.10.260.10">
    <property type="match status" value="1"/>
</dbReference>
<protein>
    <submittedName>
        <fullName evidence="1">AbrB family transcriptional regulator</fullName>
    </submittedName>
</protein>
<dbReference type="InterPro" id="IPR052731">
    <property type="entry name" value="B_subtilis_Trans_State_Reg"/>
</dbReference>
<dbReference type="PANTHER" id="PTHR36432">
    <property type="match status" value="1"/>
</dbReference>
<organism evidence="1 2">
    <name type="scientific">Clostridium facile</name>
    <dbReference type="NCBI Taxonomy" id="2763035"/>
    <lineage>
        <taxon>Bacteria</taxon>
        <taxon>Bacillati</taxon>
        <taxon>Bacillota</taxon>
        <taxon>Clostridia</taxon>
        <taxon>Eubacteriales</taxon>
        <taxon>Clostridiaceae</taxon>
        <taxon>Clostridium</taxon>
    </lineage>
</organism>
<comment type="caution">
    <text evidence="1">The sequence shown here is derived from an EMBL/GenBank/DDBJ whole genome shotgun (WGS) entry which is preliminary data.</text>
</comment>
<dbReference type="PANTHER" id="PTHR36432:SF4">
    <property type="entry name" value="TRANSITION STATE REGULATOR ABH-RELATED"/>
    <property type="match status" value="1"/>
</dbReference>
<proteinExistence type="predicted"/>
<evidence type="ECO:0000313" key="1">
    <source>
        <dbReference type="EMBL" id="MBC5787072.1"/>
    </source>
</evidence>
<dbReference type="SUPFAM" id="SSF89447">
    <property type="entry name" value="AbrB/MazE/MraZ-like"/>
    <property type="match status" value="1"/>
</dbReference>
<name>A0ABR7IPL3_9CLOT</name>
<dbReference type="EMBL" id="JACOQK010000001">
    <property type="protein sequence ID" value="MBC5787072.1"/>
    <property type="molecule type" value="Genomic_DNA"/>
</dbReference>
<keyword evidence="2" id="KW-1185">Reference proteome</keyword>
<evidence type="ECO:0000313" key="2">
    <source>
        <dbReference type="Proteomes" id="UP000649151"/>
    </source>
</evidence>